<dbReference type="InterPro" id="IPR000524">
    <property type="entry name" value="Tscrpt_reg_HTH_GntR"/>
</dbReference>
<keyword evidence="7" id="KW-0808">Transferase</keyword>
<gene>
    <name evidence="7" type="ORF">LK07_21535</name>
</gene>
<dbReference type="CDD" id="cd00609">
    <property type="entry name" value="AAT_like"/>
    <property type="match status" value="1"/>
</dbReference>
<dbReference type="Gene3D" id="1.10.10.10">
    <property type="entry name" value="Winged helix-like DNA-binding domain superfamily/Winged helix DNA-binding domain"/>
    <property type="match status" value="1"/>
</dbReference>
<dbReference type="KEGG" id="splu:LK06_020380"/>
<dbReference type="InterPro" id="IPR036390">
    <property type="entry name" value="WH_DNA-bd_sf"/>
</dbReference>
<keyword evidence="7" id="KW-0032">Aminotransferase</keyword>
<dbReference type="PROSITE" id="PS50949">
    <property type="entry name" value="HTH_GNTR"/>
    <property type="match status" value="1"/>
</dbReference>
<dbReference type="InterPro" id="IPR051446">
    <property type="entry name" value="HTH_trans_reg/aminotransferase"/>
</dbReference>
<evidence type="ECO:0000259" key="6">
    <source>
        <dbReference type="PROSITE" id="PS50949"/>
    </source>
</evidence>
<feature type="domain" description="HTH gntR-type" evidence="6">
    <location>
        <begin position="20"/>
        <end position="88"/>
    </location>
</feature>
<dbReference type="GO" id="GO:0003677">
    <property type="term" value="F:DNA binding"/>
    <property type="evidence" value="ECO:0007669"/>
    <property type="project" value="UniProtKB-KW"/>
</dbReference>
<evidence type="ECO:0000313" key="8">
    <source>
        <dbReference type="Proteomes" id="UP000031501"/>
    </source>
</evidence>
<dbReference type="GO" id="GO:0003700">
    <property type="term" value="F:DNA-binding transcription factor activity"/>
    <property type="evidence" value="ECO:0007669"/>
    <property type="project" value="InterPro"/>
</dbReference>
<dbReference type="STRING" id="1355015.LK06_020380"/>
<name>A0A221P1X5_9ACTN</name>
<dbReference type="RefSeq" id="WP_039652860.1">
    <property type="nucleotide sequence ID" value="NZ_CP021080.1"/>
</dbReference>
<evidence type="ECO:0000313" key="7">
    <source>
        <dbReference type="EMBL" id="ASN26164.1"/>
    </source>
</evidence>
<dbReference type="InterPro" id="IPR004839">
    <property type="entry name" value="Aminotransferase_I/II_large"/>
</dbReference>
<dbReference type="OrthoDB" id="594134at2"/>
<keyword evidence="5" id="KW-0804">Transcription</keyword>
<keyword evidence="8" id="KW-1185">Reference proteome</keyword>
<evidence type="ECO:0000256" key="4">
    <source>
        <dbReference type="ARBA" id="ARBA00023125"/>
    </source>
</evidence>
<dbReference type="SUPFAM" id="SSF53383">
    <property type="entry name" value="PLP-dependent transferases"/>
    <property type="match status" value="1"/>
</dbReference>
<dbReference type="InterPro" id="IPR036388">
    <property type="entry name" value="WH-like_DNA-bd_sf"/>
</dbReference>
<keyword evidence="3" id="KW-0805">Transcription regulation</keyword>
<dbReference type="PANTHER" id="PTHR46577">
    <property type="entry name" value="HTH-TYPE TRANSCRIPTIONAL REGULATORY PROTEIN GABR"/>
    <property type="match status" value="1"/>
</dbReference>
<dbReference type="SUPFAM" id="SSF46785">
    <property type="entry name" value="Winged helix' DNA-binding domain"/>
    <property type="match status" value="1"/>
</dbReference>
<dbReference type="GO" id="GO:0008483">
    <property type="term" value="F:transaminase activity"/>
    <property type="evidence" value="ECO:0007669"/>
    <property type="project" value="UniProtKB-KW"/>
</dbReference>
<dbReference type="Pfam" id="PF00392">
    <property type="entry name" value="GntR"/>
    <property type="match status" value="1"/>
</dbReference>
<dbReference type="Gene3D" id="3.40.640.10">
    <property type="entry name" value="Type I PLP-dependent aspartate aminotransferase-like (Major domain)"/>
    <property type="match status" value="1"/>
</dbReference>
<keyword evidence="2" id="KW-0663">Pyridoxal phosphate</keyword>
<dbReference type="InterPro" id="IPR015424">
    <property type="entry name" value="PyrdxlP-dep_Trfase"/>
</dbReference>
<evidence type="ECO:0000256" key="3">
    <source>
        <dbReference type="ARBA" id="ARBA00023015"/>
    </source>
</evidence>
<dbReference type="InterPro" id="IPR015421">
    <property type="entry name" value="PyrdxlP-dep_Trfase_major"/>
</dbReference>
<dbReference type="Pfam" id="PF00155">
    <property type="entry name" value="Aminotran_1_2"/>
    <property type="match status" value="1"/>
</dbReference>
<dbReference type="PANTHER" id="PTHR46577:SF1">
    <property type="entry name" value="HTH-TYPE TRANSCRIPTIONAL REGULATORY PROTEIN GABR"/>
    <property type="match status" value="1"/>
</dbReference>
<accession>A0A221P1X5</accession>
<sequence length="465" mass="49972">MVKPWANLGIDLHLEPVGSAGLRRGLTDALRDAVRSGRLAPGTRLPSSRSLAADLGIARNTVAEAYTDLVAEGWLTARQGSGTRVAERVVVPPSGSDTPLRRRRLDHPAHSLIPGAPDLSAFPRAEWLKAARRALSVVPSHALGYGDPRGRTELRTALAGYLARSRGVRADPEAVLITAGFAHALRLLGTVLRARGARTVAVESYGVDAYRRLLQDSGLSTPALPYDELGTNTRELGGHGAVLLTPAHQFPMGVPLRSDQRAAVVDWARRTGGLVLEDDYDGEFRYDRQPVGALQGLDPDRVVYLGTASKSLAPGLRLGWMVLPPALVQEVASAKGTVDTVGVLEQLTLAEFIDSGAYDRHVRSARLRYRRRRDAVAEAVADRGREVRVTGIAAGLHVVLRLPPGTEQPVIEAAGRQGLALHGLSWYRHPRAVAEPRDALVVGYARPSDSAWAGALEALCRVLPR</sequence>
<dbReference type="GO" id="GO:0030170">
    <property type="term" value="F:pyridoxal phosphate binding"/>
    <property type="evidence" value="ECO:0007669"/>
    <property type="project" value="InterPro"/>
</dbReference>
<dbReference type="EMBL" id="CP022433">
    <property type="protein sequence ID" value="ASN26164.1"/>
    <property type="molecule type" value="Genomic_DNA"/>
</dbReference>
<dbReference type="PRINTS" id="PR00035">
    <property type="entry name" value="HTHGNTR"/>
</dbReference>
<evidence type="ECO:0000256" key="5">
    <source>
        <dbReference type="ARBA" id="ARBA00023163"/>
    </source>
</evidence>
<dbReference type="CDD" id="cd07377">
    <property type="entry name" value="WHTH_GntR"/>
    <property type="match status" value="1"/>
</dbReference>
<comment type="similarity">
    <text evidence="1">In the C-terminal section; belongs to the class-I pyridoxal-phosphate-dependent aminotransferase family.</text>
</comment>
<dbReference type="AlphaFoldDB" id="A0A221P1X5"/>
<evidence type="ECO:0000256" key="2">
    <source>
        <dbReference type="ARBA" id="ARBA00022898"/>
    </source>
</evidence>
<dbReference type="Proteomes" id="UP000031501">
    <property type="component" value="Chromosome"/>
</dbReference>
<proteinExistence type="inferred from homology"/>
<protein>
    <submittedName>
        <fullName evidence="7">PLP-dependent aminotransferase family protein</fullName>
    </submittedName>
</protein>
<keyword evidence="4" id="KW-0238">DNA-binding</keyword>
<reference evidence="7 8" key="1">
    <citation type="submission" date="2017-07" db="EMBL/GenBank/DDBJ databases">
        <title>Genome sequence of Streptomyces pluripotens MUSC 137T.</title>
        <authorList>
            <person name="Ser H.-L."/>
            <person name="Lee L.-H."/>
        </authorList>
    </citation>
    <scope>NUCLEOTIDE SEQUENCE [LARGE SCALE GENOMIC DNA]</scope>
    <source>
        <strain evidence="7 8">MUSC 137</strain>
    </source>
</reference>
<organism evidence="7 8">
    <name type="scientific">Streptomyces pluripotens</name>
    <dbReference type="NCBI Taxonomy" id="1355015"/>
    <lineage>
        <taxon>Bacteria</taxon>
        <taxon>Bacillati</taxon>
        <taxon>Actinomycetota</taxon>
        <taxon>Actinomycetes</taxon>
        <taxon>Kitasatosporales</taxon>
        <taxon>Streptomycetaceae</taxon>
        <taxon>Streptomyces</taxon>
    </lineage>
</organism>
<dbReference type="SMART" id="SM00345">
    <property type="entry name" value="HTH_GNTR"/>
    <property type="match status" value="1"/>
</dbReference>
<evidence type="ECO:0000256" key="1">
    <source>
        <dbReference type="ARBA" id="ARBA00005384"/>
    </source>
</evidence>